<dbReference type="Pfam" id="PF00646">
    <property type="entry name" value="F-box"/>
    <property type="match status" value="1"/>
</dbReference>
<dbReference type="NCBIfam" id="TIGR01640">
    <property type="entry name" value="F_box_assoc_1"/>
    <property type="match status" value="1"/>
</dbReference>
<feature type="domain" description="F-box" evidence="1">
    <location>
        <begin position="19"/>
        <end position="59"/>
    </location>
</feature>
<dbReference type="InterPro" id="IPR013187">
    <property type="entry name" value="F-box-assoc_dom_typ3"/>
</dbReference>
<dbReference type="Gene3D" id="1.20.1280.50">
    <property type="match status" value="1"/>
</dbReference>
<dbReference type="InterPro" id="IPR001810">
    <property type="entry name" value="F-box_dom"/>
</dbReference>
<evidence type="ECO:0000313" key="2">
    <source>
        <dbReference type="EMBL" id="CAK7341643.1"/>
    </source>
</evidence>
<proteinExistence type="predicted"/>
<sequence>MINTKLKPGISSSGETIGTNHDLLIEILLRLPAKSLLKFNSVSKQWLSLISDPKFRFSHARHQRIRNPTPNSLMLNNYYPPTPEFQLVPLKHDTKIPFLDYLNVPRVKIEQSCNGLFICSSTYLVNPKNKEWERYITDTSFDYFADYCTSVVDDDDSGYSLVFDPLKSPFYKVICMREVNSEMGKFELDVYSSETESWGLLRIPFRKPNGMHLRAGVFCNGAVHWYSHDETTLYFDVDSESLKTMRMPPVVRRDKRVQKVMYFGESLGHLHMVMSDDHSALEFDVLEMASDYSRWTYTAFSVLGVVRAMEEEESTVVLFVDGRAMSYAFHSGTSNKICDIDPKPRFAGVAGAALDYEGHDAYQYFESLVCI</sequence>
<dbReference type="InterPro" id="IPR036047">
    <property type="entry name" value="F-box-like_dom_sf"/>
</dbReference>
<dbReference type="Proteomes" id="UP001314170">
    <property type="component" value="Unassembled WGS sequence"/>
</dbReference>
<dbReference type="InterPro" id="IPR055290">
    <property type="entry name" value="At3g26010-like"/>
</dbReference>
<dbReference type="PANTHER" id="PTHR35546">
    <property type="entry name" value="F-BOX PROTEIN INTERACTION DOMAIN PROTEIN-RELATED"/>
    <property type="match status" value="1"/>
</dbReference>
<dbReference type="SUPFAM" id="SSF81383">
    <property type="entry name" value="F-box domain"/>
    <property type="match status" value="1"/>
</dbReference>
<organism evidence="2 3">
    <name type="scientific">Dovyalis caffra</name>
    <dbReference type="NCBI Taxonomy" id="77055"/>
    <lineage>
        <taxon>Eukaryota</taxon>
        <taxon>Viridiplantae</taxon>
        <taxon>Streptophyta</taxon>
        <taxon>Embryophyta</taxon>
        <taxon>Tracheophyta</taxon>
        <taxon>Spermatophyta</taxon>
        <taxon>Magnoliopsida</taxon>
        <taxon>eudicotyledons</taxon>
        <taxon>Gunneridae</taxon>
        <taxon>Pentapetalae</taxon>
        <taxon>rosids</taxon>
        <taxon>fabids</taxon>
        <taxon>Malpighiales</taxon>
        <taxon>Salicaceae</taxon>
        <taxon>Flacourtieae</taxon>
        <taxon>Dovyalis</taxon>
    </lineage>
</organism>
<dbReference type="AlphaFoldDB" id="A0AAV1RX96"/>
<name>A0AAV1RX96_9ROSI</name>
<evidence type="ECO:0000313" key="3">
    <source>
        <dbReference type="Proteomes" id="UP001314170"/>
    </source>
</evidence>
<comment type="caution">
    <text evidence="2">The sequence shown here is derived from an EMBL/GenBank/DDBJ whole genome shotgun (WGS) entry which is preliminary data.</text>
</comment>
<protein>
    <recommendedName>
        <fullName evidence="1">F-box domain-containing protein</fullName>
    </recommendedName>
</protein>
<reference evidence="2 3" key="1">
    <citation type="submission" date="2024-01" db="EMBL/GenBank/DDBJ databases">
        <authorList>
            <person name="Waweru B."/>
        </authorList>
    </citation>
    <scope>NUCLEOTIDE SEQUENCE [LARGE SCALE GENOMIC DNA]</scope>
</reference>
<evidence type="ECO:0000259" key="1">
    <source>
        <dbReference type="SMART" id="SM00256"/>
    </source>
</evidence>
<dbReference type="CDD" id="cd22157">
    <property type="entry name" value="F-box_AtFBW1-like"/>
    <property type="match status" value="1"/>
</dbReference>
<gene>
    <name evidence="2" type="ORF">DCAF_LOCUS16387</name>
</gene>
<dbReference type="SMART" id="SM00256">
    <property type="entry name" value="FBOX"/>
    <property type="match status" value="1"/>
</dbReference>
<dbReference type="Pfam" id="PF08268">
    <property type="entry name" value="FBA_3"/>
    <property type="match status" value="1"/>
</dbReference>
<accession>A0AAV1RX96</accession>
<dbReference type="PANTHER" id="PTHR35546:SF130">
    <property type="entry name" value="EXPRESSED PROTEIN"/>
    <property type="match status" value="1"/>
</dbReference>
<keyword evidence="3" id="KW-1185">Reference proteome</keyword>
<dbReference type="EMBL" id="CAWUPB010001160">
    <property type="protein sequence ID" value="CAK7341643.1"/>
    <property type="molecule type" value="Genomic_DNA"/>
</dbReference>
<dbReference type="InterPro" id="IPR017451">
    <property type="entry name" value="F-box-assoc_interact_dom"/>
</dbReference>